<dbReference type="AlphaFoldDB" id="A0A6J7EIL0"/>
<evidence type="ECO:0000313" key="1">
    <source>
        <dbReference type="EMBL" id="CAB4880994.1"/>
    </source>
</evidence>
<reference evidence="1" key="1">
    <citation type="submission" date="2020-05" db="EMBL/GenBank/DDBJ databases">
        <authorList>
            <person name="Chiriac C."/>
            <person name="Salcher M."/>
            <person name="Ghai R."/>
            <person name="Kavagutti S V."/>
        </authorList>
    </citation>
    <scope>NUCLEOTIDE SEQUENCE</scope>
</reference>
<gene>
    <name evidence="1" type="ORF">UFOPK3402_01310</name>
</gene>
<dbReference type="GO" id="GO:0016705">
    <property type="term" value="F:oxidoreductase activity, acting on paired donors, with incorporation or reduction of molecular oxygen"/>
    <property type="evidence" value="ECO:0007669"/>
    <property type="project" value="InterPro"/>
</dbReference>
<organism evidence="1">
    <name type="scientific">freshwater metagenome</name>
    <dbReference type="NCBI Taxonomy" id="449393"/>
    <lineage>
        <taxon>unclassified sequences</taxon>
        <taxon>metagenomes</taxon>
        <taxon>ecological metagenomes</taxon>
    </lineage>
</organism>
<name>A0A6J7EIL0_9ZZZZ</name>
<protein>
    <submittedName>
        <fullName evidence="1">Unannotated protein</fullName>
    </submittedName>
</protein>
<accession>A0A6J7EIL0</accession>
<proteinExistence type="predicted"/>
<dbReference type="InterPro" id="IPR036661">
    <property type="entry name" value="Luciferase-like_sf"/>
</dbReference>
<dbReference type="SUPFAM" id="SSF51679">
    <property type="entry name" value="Bacterial luciferase-like"/>
    <property type="match status" value="1"/>
</dbReference>
<dbReference type="EMBL" id="CAFBLS010000166">
    <property type="protein sequence ID" value="CAB4880994.1"/>
    <property type="molecule type" value="Genomic_DNA"/>
</dbReference>
<sequence>MTEQILALALMLNPDHDRAAQAHLARLAGRLGFVACHLPVSEGGVIPESDMAVLIAAADPAMLVIDHGQDAMGVVRTANPAAIREVRASLDASEDDRPLVVAVPISIGRTLNEAVARADLDPRFAGDAHPRISGIFGTFEQAQEQVLAIAEAGAEVLLVTVPDERDVADVLAQVRALVVGATPALLAR</sequence>